<keyword evidence="2" id="KW-0479">Metal-binding</keyword>
<feature type="domain" description="DDE Tnp4" evidence="3">
    <location>
        <begin position="9"/>
        <end position="64"/>
    </location>
</feature>
<keyword evidence="5" id="KW-1185">Reference proteome</keyword>
<dbReference type="EMBL" id="JAOPHQ010003747">
    <property type="protein sequence ID" value="KAK0141740.1"/>
    <property type="molecule type" value="Genomic_DNA"/>
</dbReference>
<comment type="cofactor">
    <cofactor evidence="1">
        <name>a divalent metal cation</name>
        <dbReference type="ChEBI" id="CHEBI:60240"/>
    </cofactor>
</comment>
<dbReference type="Proteomes" id="UP001174136">
    <property type="component" value="Unassembled WGS sequence"/>
</dbReference>
<evidence type="ECO:0000313" key="5">
    <source>
        <dbReference type="Proteomes" id="UP001174136"/>
    </source>
</evidence>
<dbReference type="GO" id="GO:0046872">
    <property type="term" value="F:metal ion binding"/>
    <property type="evidence" value="ECO:0007669"/>
    <property type="project" value="UniProtKB-KW"/>
</dbReference>
<evidence type="ECO:0000256" key="1">
    <source>
        <dbReference type="ARBA" id="ARBA00001968"/>
    </source>
</evidence>
<dbReference type="AlphaFoldDB" id="A0AA47NYC3"/>
<evidence type="ECO:0000313" key="4">
    <source>
        <dbReference type="EMBL" id="KAK0141740.1"/>
    </source>
</evidence>
<evidence type="ECO:0000259" key="3">
    <source>
        <dbReference type="Pfam" id="PF13359"/>
    </source>
</evidence>
<evidence type="ECO:0000256" key="2">
    <source>
        <dbReference type="ARBA" id="ARBA00022723"/>
    </source>
</evidence>
<dbReference type="InterPro" id="IPR027806">
    <property type="entry name" value="HARBI1_dom"/>
</dbReference>
<dbReference type="Pfam" id="PF13359">
    <property type="entry name" value="DDE_Tnp_4"/>
    <property type="match status" value="1"/>
</dbReference>
<accession>A0AA47NYC3</accession>
<reference evidence="4" key="1">
    <citation type="journal article" date="2023" name="Front. Mar. Sci.">
        <title>A new Merluccius polli reference genome to investigate the effects of global change in West African waters.</title>
        <authorList>
            <person name="Mateo J.L."/>
            <person name="Blanco-Fernandez C."/>
            <person name="Garcia-Vazquez E."/>
            <person name="Machado-Schiaffino G."/>
        </authorList>
    </citation>
    <scope>NUCLEOTIDE SEQUENCE</scope>
    <source>
        <strain evidence="4">C29</strain>
        <tissue evidence="4">Fin</tissue>
    </source>
</reference>
<comment type="caution">
    <text evidence="4">The sequence shown here is derived from an EMBL/GenBank/DDBJ whole genome shotgun (WGS) entry which is preliminary data.</text>
</comment>
<name>A0AA47NYC3_MERPO</name>
<proteinExistence type="predicted"/>
<organism evidence="4 5">
    <name type="scientific">Merluccius polli</name>
    <name type="common">Benguela hake</name>
    <name type="synonym">Merluccius cadenati</name>
    <dbReference type="NCBI Taxonomy" id="89951"/>
    <lineage>
        <taxon>Eukaryota</taxon>
        <taxon>Metazoa</taxon>
        <taxon>Chordata</taxon>
        <taxon>Craniata</taxon>
        <taxon>Vertebrata</taxon>
        <taxon>Euteleostomi</taxon>
        <taxon>Actinopterygii</taxon>
        <taxon>Neopterygii</taxon>
        <taxon>Teleostei</taxon>
        <taxon>Neoteleostei</taxon>
        <taxon>Acanthomorphata</taxon>
        <taxon>Zeiogadaria</taxon>
        <taxon>Gadariae</taxon>
        <taxon>Gadiformes</taxon>
        <taxon>Gadoidei</taxon>
        <taxon>Merlucciidae</taxon>
        <taxon>Merluccius</taxon>
    </lineage>
</organism>
<protein>
    <recommendedName>
        <fullName evidence="3">DDE Tnp4 domain-containing protein</fullName>
    </recommendedName>
</protein>
<gene>
    <name evidence="4" type="ORF">N1851_020591</name>
</gene>
<sequence>MKEYANGGSTVQEQYFGLSLCRARMVIECAFGRLKARFGALRRAMDINLHDLPFVIYACFVLHNYCEASKDTIDDNYVTEAIRYNRDNQPDPAPAVVGGDSLTAEGKRVRRVLTQYLDP</sequence>